<dbReference type="SUPFAM" id="SSF50891">
    <property type="entry name" value="Cyclophilin-like"/>
    <property type="match status" value="1"/>
</dbReference>
<feature type="domain" description="PPIase cyclophilin-type" evidence="6">
    <location>
        <begin position="439"/>
        <end position="588"/>
    </location>
</feature>
<dbReference type="Pfam" id="PF13445">
    <property type="entry name" value="zf-RING_UBOX"/>
    <property type="match status" value="1"/>
</dbReference>
<dbReference type="PROSITE" id="PS50119">
    <property type="entry name" value="ZF_BBOX"/>
    <property type="match status" value="1"/>
</dbReference>
<protein>
    <submittedName>
        <fullName evidence="9">Uncharacterized protein</fullName>
    </submittedName>
</protein>
<feature type="non-terminal residue" evidence="9">
    <location>
        <position position="1"/>
    </location>
</feature>
<dbReference type="Gene3D" id="3.30.40.10">
    <property type="entry name" value="Zinc/RING finger domain, C3HC4 (zinc finger)"/>
    <property type="match status" value="1"/>
</dbReference>
<dbReference type="GO" id="GO:0003755">
    <property type="term" value="F:peptidyl-prolyl cis-trans isomerase activity"/>
    <property type="evidence" value="ECO:0007669"/>
    <property type="project" value="InterPro"/>
</dbReference>
<keyword evidence="1" id="KW-0479">Metal-binding</keyword>
<dbReference type="AlphaFoldDB" id="A0AAW0XUJ4"/>
<dbReference type="SMART" id="SM00184">
    <property type="entry name" value="RING"/>
    <property type="match status" value="1"/>
</dbReference>
<keyword evidence="2 4" id="KW-0863">Zinc-finger</keyword>
<dbReference type="PROSITE" id="PS00518">
    <property type="entry name" value="ZF_RING_1"/>
    <property type="match status" value="1"/>
</dbReference>
<accession>A0AAW0XUJ4</accession>
<sequence>FPAAIMSSGGSDAILDNGLTCSVCLESYNEQERRPLLLPACGHTFCKNCLMDIAARDPDAGGLQCAACRKPQPVKDVQDLPVNYSLLEVARLDALNSSQEKLLQKDAQQMKKMDVCSEHASRLAFWCVTCEVAACGECLFEEHPRPDHHLVKIQDQLVRLQEMVKIRSSRVTTQLEIAAEENVHLLMVTFVNLVENLRQRRIIEGLLKQARVVRTCASDVNDLTSFNVVNKAIMVLQREFEKAQITTPTQVSVSVPLSKSTVSSSSNTATSTKLQDPSDEKTQEVISLQTTPSSGGSPIPHTPEVTDTPKPLVMPSRNAETRTASAILKPCVLPKPVSNTPQSPKVSHTAYNTTTHPSKMTARSPHTSNSGFWSLEMESPWWSSQLCGAFNNNWTTSRITLEPRGLHVYSLKQMKERCDVFLNLSVVLALAPLDAPVVFLDLEDNSRPLGRVYITLQIQLRRAQQFFSLCLGDRGPSYVGSYFHSVLRRGGSGEGLAGGDYESKAGKGGAAIVRGIDGTDEVAKRCERGMVVRASSRPETAAQFCISVKDGPRSKTVFPFGRVCQGLSVVEEACRRPAFSVSISDCGCVLPV</sequence>
<dbReference type="PROSITE" id="PS50072">
    <property type="entry name" value="CSA_PPIASE_2"/>
    <property type="match status" value="1"/>
</dbReference>
<dbReference type="Pfam" id="PF00643">
    <property type="entry name" value="zf-B_box"/>
    <property type="match status" value="1"/>
</dbReference>
<dbReference type="SUPFAM" id="SSF57850">
    <property type="entry name" value="RING/U-box"/>
    <property type="match status" value="1"/>
</dbReference>
<evidence type="ECO:0000256" key="3">
    <source>
        <dbReference type="ARBA" id="ARBA00022833"/>
    </source>
</evidence>
<dbReference type="SUPFAM" id="SSF57845">
    <property type="entry name" value="B-box zinc-binding domain"/>
    <property type="match status" value="1"/>
</dbReference>
<keyword evidence="3" id="KW-0862">Zinc</keyword>
<feature type="compositionally biased region" description="Low complexity" evidence="5">
    <location>
        <begin position="257"/>
        <end position="272"/>
    </location>
</feature>
<evidence type="ECO:0000256" key="5">
    <source>
        <dbReference type="SAM" id="MobiDB-lite"/>
    </source>
</evidence>
<feature type="domain" description="RING-type" evidence="7">
    <location>
        <begin position="21"/>
        <end position="69"/>
    </location>
</feature>
<feature type="region of interest" description="Disordered" evidence="5">
    <location>
        <begin position="257"/>
        <end position="312"/>
    </location>
</feature>
<dbReference type="GO" id="GO:0008270">
    <property type="term" value="F:zinc ion binding"/>
    <property type="evidence" value="ECO:0007669"/>
    <property type="project" value="UniProtKB-KW"/>
</dbReference>
<dbReference type="InterPro" id="IPR002130">
    <property type="entry name" value="Cyclophilin-type_PPIase_dom"/>
</dbReference>
<name>A0AAW0XUJ4_CHEQU</name>
<evidence type="ECO:0000256" key="1">
    <source>
        <dbReference type="ARBA" id="ARBA00022723"/>
    </source>
</evidence>
<dbReference type="InterPro" id="IPR000315">
    <property type="entry name" value="Znf_B-box"/>
</dbReference>
<evidence type="ECO:0000259" key="7">
    <source>
        <dbReference type="PROSITE" id="PS50089"/>
    </source>
</evidence>
<dbReference type="InterPro" id="IPR029000">
    <property type="entry name" value="Cyclophilin-like_dom_sf"/>
</dbReference>
<organism evidence="9 10">
    <name type="scientific">Cherax quadricarinatus</name>
    <name type="common">Australian red claw crayfish</name>
    <dbReference type="NCBI Taxonomy" id="27406"/>
    <lineage>
        <taxon>Eukaryota</taxon>
        <taxon>Metazoa</taxon>
        <taxon>Ecdysozoa</taxon>
        <taxon>Arthropoda</taxon>
        <taxon>Crustacea</taxon>
        <taxon>Multicrustacea</taxon>
        <taxon>Malacostraca</taxon>
        <taxon>Eumalacostraca</taxon>
        <taxon>Eucarida</taxon>
        <taxon>Decapoda</taxon>
        <taxon>Pleocyemata</taxon>
        <taxon>Astacidea</taxon>
        <taxon>Parastacoidea</taxon>
        <taxon>Parastacidae</taxon>
        <taxon>Cherax</taxon>
    </lineage>
</organism>
<dbReference type="EMBL" id="JARKIK010000013">
    <property type="protein sequence ID" value="KAK8748226.1"/>
    <property type="molecule type" value="Genomic_DNA"/>
</dbReference>
<dbReference type="Proteomes" id="UP001445076">
    <property type="component" value="Unassembled WGS sequence"/>
</dbReference>
<dbReference type="PANTHER" id="PTHR25462:SF296">
    <property type="entry name" value="MEIOTIC P26, ISOFORM F"/>
    <property type="match status" value="1"/>
</dbReference>
<dbReference type="InterPro" id="IPR047153">
    <property type="entry name" value="TRIM45/56/19-like"/>
</dbReference>
<dbReference type="InterPro" id="IPR027370">
    <property type="entry name" value="Znf-RING_euk"/>
</dbReference>
<gene>
    <name evidence="9" type="ORF">OTU49_016381</name>
</gene>
<comment type="caution">
    <text evidence="9">The sequence shown here is derived from an EMBL/GenBank/DDBJ whole genome shotgun (WGS) entry which is preliminary data.</text>
</comment>
<evidence type="ECO:0000256" key="2">
    <source>
        <dbReference type="ARBA" id="ARBA00022771"/>
    </source>
</evidence>
<dbReference type="PANTHER" id="PTHR25462">
    <property type="entry name" value="BONUS, ISOFORM C-RELATED"/>
    <property type="match status" value="1"/>
</dbReference>
<feature type="compositionally biased region" description="Polar residues" evidence="5">
    <location>
        <begin position="284"/>
        <end position="296"/>
    </location>
</feature>
<dbReference type="GO" id="GO:0061630">
    <property type="term" value="F:ubiquitin protein ligase activity"/>
    <property type="evidence" value="ECO:0007669"/>
    <property type="project" value="TreeGrafter"/>
</dbReference>
<feature type="domain" description="B box-type" evidence="8">
    <location>
        <begin position="111"/>
        <end position="153"/>
    </location>
</feature>
<dbReference type="InterPro" id="IPR001841">
    <property type="entry name" value="Znf_RING"/>
</dbReference>
<evidence type="ECO:0000259" key="8">
    <source>
        <dbReference type="PROSITE" id="PS50119"/>
    </source>
</evidence>
<dbReference type="Gene3D" id="2.40.100.10">
    <property type="entry name" value="Cyclophilin-like"/>
    <property type="match status" value="1"/>
</dbReference>
<dbReference type="PROSITE" id="PS50089">
    <property type="entry name" value="ZF_RING_2"/>
    <property type="match status" value="1"/>
</dbReference>
<dbReference type="InterPro" id="IPR013083">
    <property type="entry name" value="Znf_RING/FYVE/PHD"/>
</dbReference>
<proteinExistence type="predicted"/>
<dbReference type="SMART" id="SM00336">
    <property type="entry name" value="BBOX"/>
    <property type="match status" value="1"/>
</dbReference>
<dbReference type="Gene3D" id="3.30.160.60">
    <property type="entry name" value="Classic Zinc Finger"/>
    <property type="match status" value="1"/>
</dbReference>
<reference evidence="9 10" key="1">
    <citation type="journal article" date="2024" name="BMC Genomics">
        <title>Genome assembly of redclaw crayfish (Cherax quadricarinatus) provides insights into its immune adaptation and hypoxia tolerance.</title>
        <authorList>
            <person name="Liu Z."/>
            <person name="Zheng J."/>
            <person name="Li H."/>
            <person name="Fang K."/>
            <person name="Wang S."/>
            <person name="He J."/>
            <person name="Zhou D."/>
            <person name="Weng S."/>
            <person name="Chi M."/>
            <person name="Gu Z."/>
            <person name="He J."/>
            <person name="Li F."/>
            <person name="Wang M."/>
        </authorList>
    </citation>
    <scope>NUCLEOTIDE SEQUENCE [LARGE SCALE GENOMIC DNA]</scope>
    <source>
        <strain evidence="9">ZL_2023a</strain>
    </source>
</reference>
<evidence type="ECO:0000313" key="10">
    <source>
        <dbReference type="Proteomes" id="UP001445076"/>
    </source>
</evidence>
<dbReference type="Pfam" id="PF00160">
    <property type="entry name" value="Pro_isomerase"/>
    <property type="match status" value="1"/>
</dbReference>
<evidence type="ECO:0000313" key="9">
    <source>
        <dbReference type="EMBL" id="KAK8748226.1"/>
    </source>
</evidence>
<keyword evidence="10" id="KW-1185">Reference proteome</keyword>
<dbReference type="InterPro" id="IPR017907">
    <property type="entry name" value="Znf_RING_CS"/>
</dbReference>
<evidence type="ECO:0000259" key="6">
    <source>
        <dbReference type="PROSITE" id="PS50072"/>
    </source>
</evidence>
<evidence type="ECO:0000256" key="4">
    <source>
        <dbReference type="PROSITE-ProRule" id="PRU00024"/>
    </source>
</evidence>